<keyword evidence="1" id="KW-0472">Membrane</keyword>
<sequence length="304" mass="32168">MHAGEGGAMRMDRLRHDRRRQAGRSLVEIMVALAIAAVILAAILITVSGTGLSGRRYDAQARLNDEGQVALSLMNRHLRMAGFWIPGSPVQSLDSEDMLRGCRNGFNNPTAANFANLSCASGAGNDAIAVRYDGRQPGITPTDCLGASAGIPADGWVDNRFYIAQSPSTGNPALYCRGNGGGGPEALVDNVEAMRIQYGIAAQGTLSDDPVVFDPPAYGGRTVRYLNADSIASCASGSTPANSWCAVTSIRVCLLMRTEDGAADEPNTPYIDCDGNTTSQADRRIRRAMVTTISLRNRTSVSAP</sequence>
<reference evidence="2 3" key="1">
    <citation type="submission" date="2018-02" db="EMBL/GenBank/DDBJ databases">
        <title>Reclassifiation of [Polyangium] brachysporum DSM 7029 as Guopingzhaonella breviflexa gen. nov., sp. nov., a member of the family Comamonadaceae.</title>
        <authorList>
            <person name="Tang B."/>
        </authorList>
    </citation>
    <scope>NUCLEOTIDE SEQUENCE [LARGE SCALE GENOMIC DNA]</scope>
    <source>
        <strain evidence="2 3">DSM 15344</strain>
    </source>
</reference>
<gene>
    <name evidence="2" type="ORF">C1702_00985</name>
</gene>
<dbReference type="GO" id="GO:0043683">
    <property type="term" value="P:type IV pilus assembly"/>
    <property type="evidence" value="ECO:0007669"/>
    <property type="project" value="InterPro"/>
</dbReference>
<dbReference type="Pfam" id="PF07963">
    <property type="entry name" value="N_methyl"/>
    <property type="match status" value="1"/>
</dbReference>
<evidence type="ECO:0008006" key="4">
    <source>
        <dbReference type="Google" id="ProtNLM"/>
    </source>
</evidence>
<protein>
    <recommendedName>
        <fullName evidence="4">Type IV pilus assembly protein PilW</fullName>
    </recommendedName>
</protein>
<name>A0A2S5T9E5_9BURK</name>
<evidence type="ECO:0000313" key="3">
    <source>
        <dbReference type="Proteomes" id="UP000239406"/>
    </source>
</evidence>
<dbReference type="EMBL" id="PSNY01000001">
    <property type="protein sequence ID" value="PPE71603.1"/>
    <property type="molecule type" value="Genomic_DNA"/>
</dbReference>
<dbReference type="Pfam" id="PF16074">
    <property type="entry name" value="PilW"/>
    <property type="match status" value="1"/>
</dbReference>
<keyword evidence="3" id="KW-1185">Reference proteome</keyword>
<comment type="caution">
    <text evidence="2">The sequence shown here is derived from an EMBL/GenBank/DDBJ whole genome shotgun (WGS) entry which is preliminary data.</text>
</comment>
<dbReference type="AlphaFoldDB" id="A0A2S5T9E5"/>
<dbReference type="InterPro" id="IPR012902">
    <property type="entry name" value="N_methyl_site"/>
</dbReference>
<keyword evidence="1" id="KW-1133">Transmembrane helix</keyword>
<feature type="transmembrane region" description="Helical" evidence="1">
    <location>
        <begin position="25"/>
        <end position="47"/>
    </location>
</feature>
<dbReference type="Proteomes" id="UP000239406">
    <property type="component" value="Unassembled WGS sequence"/>
</dbReference>
<dbReference type="OrthoDB" id="5496259at2"/>
<accession>A0A2S5T9E5</accession>
<evidence type="ECO:0000313" key="2">
    <source>
        <dbReference type="EMBL" id="PPE71603.1"/>
    </source>
</evidence>
<dbReference type="SUPFAM" id="SSF54523">
    <property type="entry name" value="Pili subunits"/>
    <property type="match status" value="1"/>
</dbReference>
<proteinExistence type="predicted"/>
<dbReference type="InterPro" id="IPR045584">
    <property type="entry name" value="Pilin-like"/>
</dbReference>
<dbReference type="InterPro" id="IPR032092">
    <property type="entry name" value="PilW"/>
</dbReference>
<keyword evidence="1" id="KW-0812">Transmembrane</keyword>
<evidence type="ECO:0000256" key="1">
    <source>
        <dbReference type="SAM" id="Phobius"/>
    </source>
</evidence>
<organism evidence="2 3">
    <name type="scientific">Caldimonas thermodepolymerans</name>
    <dbReference type="NCBI Taxonomy" id="215580"/>
    <lineage>
        <taxon>Bacteria</taxon>
        <taxon>Pseudomonadati</taxon>
        <taxon>Pseudomonadota</taxon>
        <taxon>Betaproteobacteria</taxon>
        <taxon>Burkholderiales</taxon>
        <taxon>Sphaerotilaceae</taxon>
        <taxon>Caldimonas</taxon>
    </lineage>
</organism>